<dbReference type="Proteomes" id="UP001233999">
    <property type="component" value="Unassembled WGS sequence"/>
</dbReference>
<comment type="caution">
    <text evidence="8">Lacks conserved residue(s) required for the propagation of feature annotation.</text>
</comment>
<evidence type="ECO:0000259" key="12">
    <source>
        <dbReference type="PROSITE" id="PS51456"/>
    </source>
</evidence>
<evidence type="ECO:0000259" key="11">
    <source>
        <dbReference type="PROSITE" id="PS51016"/>
    </source>
</evidence>
<evidence type="ECO:0000256" key="8">
    <source>
        <dbReference type="PROSITE-ProRule" id="PRU00782"/>
    </source>
</evidence>
<name>A0AAD8E145_DIPPU</name>
<dbReference type="FunFam" id="1.20.58.530:FF:000005">
    <property type="entry name" value="unconventional myosin-IXa isoform X1"/>
    <property type="match status" value="1"/>
</dbReference>
<keyword evidence="6 8" id="KW-0518">Myosin</keyword>
<dbReference type="FunFam" id="3.40.850.10:FF:000008">
    <property type="entry name" value="Putative unconventional myosin-IXa"/>
    <property type="match status" value="1"/>
</dbReference>
<dbReference type="GO" id="GO:0005524">
    <property type="term" value="F:ATP binding"/>
    <property type="evidence" value="ECO:0007669"/>
    <property type="project" value="UniProtKB-KW"/>
</dbReference>
<dbReference type="Gene3D" id="1.20.58.530">
    <property type="match status" value="1"/>
</dbReference>
<dbReference type="InterPro" id="IPR027417">
    <property type="entry name" value="P-loop_NTPase"/>
</dbReference>
<dbReference type="Pfam" id="PF00784">
    <property type="entry name" value="MyTH4"/>
    <property type="match status" value="1"/>
</dbReference>
<keyword evidence="4" id="KW-0067">ATP-binding</keyword>
<dbReference type="SMART" id="SM00242">
    <property type="entry name" value="MYSc"/>
    <property type="match status" value="1"/>
</dbReference>
<feature type="domain" description="Myosin motor" evidence="12">
    <location>
        <begin position="1"/>
        <end position="372"/>
    </location>
</feature>
<dbReference type="SUPFAM" id="SSF52540">
    <property type="entry name" value="P-loop containing nucleoside triphosphate hydrolases"/>
    <property type="match status" value="1"/>
</dbReference>
<keyword evidence="3" id="KW-0547">Nucleotide-binding</keyword>
<dbReference type="InterPro" id="IPR001609">
    <property type="entry name" value="Myosin_head_motor_dom-like"/>
</dbReference>
<comment type="caution">
    <text evidence="13">The sequence shown here is derived from an EMBL/GenBank/DDBJ whole genome shotgun (WGS) entry which is preliminary data.</text>
</comment>
<protein>
    <recommendedName>
        <fullName evidence="15">Unconventional myosin-XV</fullName>
    </recommendedName>
</protein>
<reference evidence="13" key="2">
    <citation type="submission" date="2023-05" db="EMBL/GenBank/DDBJ databases">
        <authorList>
            <person name="Fouks B."/>
        </authorList>
    </citation>
    <scope>NUCLEOTIDE SEQUENCE</scope>
    <source>
        <strain evidence="13">Stay&amp;Tobe</strain>
        <tissue evidence="13">Testes</tissue>
    </source>
</reference>
<evidence type="ECO:0000256" key="1">
    <source>
        <dbReference type="ARBA" id="ARBA00004496"/>
    </source>
</evidence>
<evidence type="ECO:0000313" key="13">
    <source>
        <dbReference type="EMBL" id="KAJ9573628.1"/>
    </source>
</evidence>
<feature type="coiled-coil region" evidence="9">
    <location>
        <begin position="445"/>
        <end position="477"/>
    </location>
</feature>
<dbReference type="PANTHER" id="PTHR22692:SF26">
    <property type="entry name" value="SH3 DOMAIN-CONTAINING PROTEIN"/>
    <property type="match status" value="1"/>
</dbReference>
<dbReference type="Pfam" id="PF00063">
    <property type="entry name" value="Myosin_head"/>
    <property type="match status" value="1"/>
</dbReference>
<dbReference type="EMBL" id="JASPKZ010010687">
    <property type="protein sequence ID" value="KAJ9573628.1"/>
    <property type="molecule type" value="Genomic_DNA"/>
</dbReference>
<dbReference type="Gene3D" id="1.20.120.720">
    <property type="entry name" value="Myosin VI head, motor domain, U50 subdomain"/>
    <property type="match status" value="1"/>
</dbReference>
<feature type="region of interest" description="Disordered" evidence="10">
    <location>
        <begin position="797"/>
        <end position="844"/>
    </location>
</feature>
<evidence type="ECO:0000256" key="4">
    <source>
        <dbReference type="ARBA" id="ARBA00022840"/>
    </source>
</evidence>
<evidence type="ECO:0008006" key="15">
    <source>
        <dbReference type="Google" id="ProtNLM"/>
    </source>
</evidence>
<dbReference type="Gene3D" id="3.10.20.90">
    <property type="entry name" value="Phosphatidylinositol 3-kinase Catalytic Subunit, Chain A, domain 1"/>
    <property type="match status" value="1"/>
</dbReference>
<reference evidence="13" key="1">
    <citation type="journal article" date="2023" name="IScience">
        <title>Live-bearing cockroach genome reveals convergent evolutionary mechanisms linked to viviparity in insects and beyond.</title>
        <authorList>
            <person name="Fouks B."/>
            <person name="Harrison M.C."/>
            <person name="Mikhailova A.A."/>
            <person name="Marchal E."/>
            <person name="English S."/>
            <person name="Carruthers M."/>
            <person name="Jennings E.C."/>
            <person name="Chiamaka E.L."/>
            <person name="Frigard R.A."/>
            <person name="Pippel M."/>
            <person name="Attardo G.M."/>
            <person name="Benoit J.B."/>
            <person name="Bornberg-Bauer E."/>
            <person name="Tobe S.S."/>
        </authorList>
    </citation>
    <scope>NUCLEOTIDE SEQUENCE</scope>
    <source>
        <strain evidence="13">Stay&amp;Tobe</strain>
    </source>
</reference>
<feature type="compositionally biased region" description="Basic residues" evidence="10">
    <location>
        <begin position="800"/>
        <end position="810"/>
    </location>
</feature>
<feature type="region of interest" description="Disordered" evidence="10">
    <location>
        <begin position="902"/>
        <end position="969"/>
    </location>
</feature>
<accession>A0AAD8E145</accession>
<proteinExistence type="inferred from homology"/>
<dbReference type="GO" id="GO:0003774">
    <property type="term" value="F:cytoskeletal motor activity"/>
    <property type="evidence" value="ECO:0007669"/>
    <property type="project" value="InterPro"/>
</dbReference>
<dbReference type="GO" id="GO:0005737">
    <property type="term" value="C:cytoplasm"/>
    <property type="evidence" value="ECO:0007669"/>
    <property type="project" value="UniProtKB-SubCell"/>
</dbReference>
<evidence type="ECO:0000256" key="2">
    <source>
        <dbReference type="ARBA" id="ARBA00022490"/>
    </source>
</evidence>
<dbReference type="InterPro" id="IPR038185">
    <property type="entry name" value="MyTH4_dom_sf"/>
</dbReference>
<dbReference type="InterPro" id="IPR000857">
    <property type="entry name" value="MyTH4_dom"/>
</dbReference>
<dbReference type="PANTHER" id="PTHR22692">
    <property type="entry name" value="MYOSIN VII, XV"/>
    <property type="match status" value="1"/>
</dbReference>
<feature type="region of interest" description="Actin-binding" evidence="8">
    <location>
        <begin position="250"/>
        <end position="272"/>
    </location>
</feature>
<dbReference type="InterPro" id="IPR000048">
    <property type="entry name" value="IQ_motif_EF-hand-BS"/>
</dbReference>
<evidence type="ECO:0000256" key="6">
    <source>
        <dbReference type="ARBA" id="ARBA00023123"/>
    </source>
</evidence>
<dbReference type="PROSITE" id="PS50096">
    <property type="entry name" value="IQ"/>
    <property type="match status" value="3"/>
</dbReference>
<evidence type="ECO:0000256" key="5">
    <source>
        <dbReference type="ARBA" id="ARBA00023054"/>
    </source>
</evidence>
<feature type="domain" description="MyTH4" evidence="11">
    <location>
        <begin position="551"/>
        <end position="700"/>
    </location>
</feature>
<comment type="similarity">
    <text evidence="8">Belongs to the TRAFAC class myosin-kinesin ATPase superfamily. Myosin family.</text>
</comment>
<keyword evidence="8" id="KW-0009">Actin-binding</keyword>
<dbReference type="Gene3D" id="1.20.5.190">
    <property type="match status" value="1"/>
</dbReference>
<feature type="region of interest" description="Disordered" evidence="10">
    <location>
        <begin position="1317"/>
        <end position="1386"/>
    </location>
</feature>
<dbReference type="InterPro" id="IPR036961">
    <property type="entry name" value="Kinesin_motor_dom_sf"/>
</dbReference>
<dbReference type="Pfam" id="PF00612">
    <property type="entry name" value="IQ"/>
    <property type="match status" value="2"/>
</dbReference>
<feature type="non-terminal residue" evidence="13">
    <location>
        <position position="1"/>
    </location>
</feature>
<dbReference type="Gene3D" id="1.25.40.530">
    <property type="entry name" value="MyTH4 domain"/>
    <property type="match status" value="2"/>
</dbReference>
<keyword evidence="14" id="KW-1185">Reference proteome</keyword>
<dbReference type="SMART" id="SM00015">
    <property type="entry name" value="IQ"/>
    <property type="match status" value="3"/>
</dbReference>
<dbReference type="InterPro" id="IPR051567">
    <property type="entry name" value="Unconventional_Myosin_ATPase"/>
</dbReference>
<evidence type="ECO:0000256" key="3">
    <source>
        <dbReference type="ARBA" id="ARBA00022741"/>
    </source>
</evidence>
<evidence type="ECO:0000256" key="7">
    <source>
        <dbReference type="ARBA" id="ARBA00023175"/>
    </source>
</evidence>
<gene>
    <name evidence="13" type="ORF">L9F63_008969</name>
</gene>
<dbReference type="Gene3D" id="6.20.240.20">
    <property type="match status" value="1"/>
</dbReference>
<keyword evidence="2" id="KW-0963">Cytoplasm</keyword>
<dbReference type="Gene3D" id="3.40.850.10">
    <property type="entry name" value="Kinesin motor domain"/>
    <property type="match status" value="1"/>
</dbReference>
<feature type="compositionally biased region" description="Polar residues" evidence="10">
    <location>
        <begin position="1359"/>
        <end position="1386"/>
    </location>
</feature>
<keyword evidence="5 9" id="KW-0175">Coiled coil</keyword>
<evidence type="ECO:0000313" key="14">
    <source>
        <dbReference type="Proteomes" id="UP001233999"/>
    </source>
</evidence>
<feature type="non-terminal residue" evidence="13">
    <location>
        <position position="1423"/>
    </location>
</feature>
<evidence type="ECO:0000256" key="10">
    <source>
        <dbReference type="SAM" id="MobiDB-lite"/>
    </source>
</evidence>
<sequence>EARNERVVTPLSIDQALDARDAFAKALYNALFSWLVSRINQIVYKGTKRTAAISILDIFGFEDFKENSFEQLCINYANENLQFYFNKHIFKLEQQEYAKEKIEWQTINYTDNLPVIHLIAKKPVGILHLLDDESNFPKATDLSFLEKCHYNHALDELYSRPRMSSMEFAVRHYAGQVWYSVDGFLDKNRDTLRQDVVDLLISSKIQMVSKMFQHVRSSHEAAKTINKANGRFVTMKPRTPTVAARFHDSLQQLLESMSKCNPWFVRCIKPNSDKAPMKFDMPIVLEQLRYTGMLETIRIRKMGYPVRLRFAQFVERFRYLLPQRVGGLTRGTPYSCCRLTESKSEADGDYQLGTTRVFLRERLERELERERARVVRAAAVTMQRTVRGYLARRRYYAMRRAALTLQAHVRGWAARRRYHKVRRGVIRAQANYRAIRQRRRYLELKEELKRRAEVEKLARERAKVKAQKEEQERASRAVAGVNHLEIPAELAFIFSKLDDWQPVHSERHLVKVVGGVASRSDLDRHHLPHDIDSHAFTKFTNIYFKSHLWGMKREPIKTPFLAKSKDMDYQDSLALFKLILRFMNDNNLSGKKEVALGDYIVNKGIVNEKLRDEILCQLCNQTWNNDNDANNERGWLLMANCLSVFPPSKTLYKYLLKYVSDHGYDGYKAVCQRKLLQSSRIEWQLARNYPPCLLEWRSNRKRVNMALQIHFADGEVVTVAVDSWTGAEDLAGRAVRERGIVESSGWTLSLTTGSDTVDLCTDGLTKEINGLDYVLDLVAEMELAPAFPACRSSFLQSGRGGRHHSNKARKVSHEVMSENQWGESNKNHRVRSQSRDHTVENALSRNSALNDRYFEDKGRSRSLDNLLESELPPPRKLDSLGLSHSRLNDRYHSIEKVNTSHTDVFNARGENSHRNRAGDLNGRSPSSGVLDQLPSDVLGRGNNELDFDYPDLASQTRSEDDKGSYLKGQPRNMSAFFPCPSNMQYYKFIKSQYAGKRAAPGSHSSRAYIETRNSEKSDYVVKTAEDGNDMFPDTAIFPSHVRRVRVPSQASDVDQFLDDLFMPVLDGNLDELSDARSLAASIKGGGDLNKNKAESHRLLGSLNSQLTSDWNLQRLTKAATLAGAIKGGGGMDPHQNAQNPATTAFSFTPIANMTSPTPVMMSGMMSPPPMMMPTIPLYTPAEYFLSRCSVEPFFQFDVLLTKLERLLRFFYFPFFTFLSLPSYPTPMTPQAGQQQQTNSAGMDPAVAAYQQNLQRAFLQSAMAQNIQIQQQLLAQNQALQQMLVQPTMPAQHQTPEYPSSVSSSSLLTYLDTIYPDKKRSSSTNLGMQQQQQQQPAKSPYQHKQETTVRAQDMSHVHRSQSPANQLRLSPTRKLSPTKNQATPQAAFTNVLSELKSRRSSTESGYSVKNVKPVLAGTFIRRKP</sequence>
<dbReference type="GO" id="GO:0016459">
    <property type="term" value="C:myosin complex"/>
    <property type="evidence" value="ECO:0007669"/>
    <property type="project" value="UniProtKB-KW"/>
</dbReference>
<dbReference type="PRINTS" id="PR00193">
    <property type="entry name" value="MYOSINHEAVY"/>
</dbReference>
<dbReference type="GO" id="GO:0003779">
    <property type="term" value="F:actin binding"/>
    <property type="evidence" value="ECO:0007669"/>
    <property type="project" value="UniProtKB-KW"/>
</dbReference>
<dbReference type="PROSITE" id="PS51016">
    <property type="entry name" value="MYTH4"/>
    <property type="match status" value="1"/>
</dbReference>
<organism evidence="13 14">
    <name type="scientific">Diploptera punctata</name>
    <name type="common">Pacific beetle cockroach</name>
    <dbReference type="NCBI Taxonomy" id="6984"/>
    <lineage>
        <taxon>Eukaryota</taxon>
        <taxon>Metazoa</taxon>
        <taxon>Ecdysozoa</taxon>
        <taxon>Arthropoda</taxon>
        <taxon>Hexapoda</taxon>
        <taxon>Insecta</taxon>
        <taxon>Pterygota</taxon>
        <taxon>Neoptera</taxon>
        <taxon>Polyneoptera</taxon>
        <taxon>Dictyoptera</taxon>
        <taxon>Blattodea</taxon>
        <taxon>Blaberoidea</taxon>
        <taxon>Blaberidae</taxon>
        <taxon>Diplopterinae</taxon>
        <taxon>Diploptera</taxon>
    </lineage>
</organism>
<dbReference type="SMART" id="SM00139">
    <property type="entry name" value="MyTH4"/>
    <property type="match status" value="1"/>
</dbReference>
<keyword evidence="7" id="KW-0505">Motor protein</keyword>
<dbReference type="PROSITE" id="PS51456">
    <property type="entry name" value="MYOSIN_MOTOR"/>
    <property type="match status" value="1"/>
</dbReference>
<evidence type="ECO:0000256" key="9">
    <source>
        <dbReference type="SAM" id="Coils"/>
    </source>
</evidence>
<comment type="subcellular location">
    <subcellularLocation>
        <location evidence="1">Cytoplasm</location>
    </subcellularLocation>
</comment>